<evidence type="ECO:0000256" key="3">
    <source>
        <dbReference type="ARBA" id="ARBA00022630"/>
    </source>
</evidence>
<feature type="domain" description="Acyl-CoA oxidase/dehydrogenase middle" evidence="8">
    <location>
        <begin position="285"/>
        <end position="393"/>
    </location>
</feature>
<dbReference type="InterPro" id="IPR013786">
    <property type="entry name" value="AcylCoA_DH/ox_N"/>
</dbReference>
<dbReference type="RefSeq" id="WP_258332108.1">
    <property type="nucleotide sequence ID" value="NZ_JAPTGG010000009.1"/>
</dbReference>
<feature type="domain" description="Acyl-CoA dehydrogenase/oxidase N-terminal" evidence="9">
    <location>
        <begin position="166"/>
        <end position="280"/>
    </location>
</feature>
<dbReference type="GO" id="GO:0050660">
    <property type="term" value="F:flavin adenine dinucleotide binding"/>
    <property type="evidence" value="ECO:0007669"/>
    <property type="project" value="InterPro"/>
</dbReference>
<evidence type="ECO:0000313" key="10">
    <source>
        <dbReference type="EMBL" id="MCZ0865955.1"/>
    </source>
</evidence>
<dbReference type="PANTHER" id="PTHR43884">
    <property type="entry name" value="ACYL-COA DEHYDROGENASE"/>
    <property type="match status" value="1"/>
</dbReference>
<dbReference type="AlphaFoldDB" id="A0A9J6RN50"/>
<dbReference type="EMBL" id="JAPTGG010000009">
    <property type="protein sequence ID" value="MCZ0865955.1"/>
    <property type="molecule type" value="Genomic_DNA"/>
</dbReference>
<reference evidence="10 11" key="1">
    <citation type="submission" date="2022-12" db="EMBL/GenBank/DDBJ databases">
        <title>Dasania phycosphaerae sp. nov., isolated from particulate material of the south coast of Korea.</title>
        <authorList>
            <person name="Jiang Y."/>
        </authorList>
    </citation>
    <scope>NUCLEOTIDE SEQUENCE [LARGE SCALE GENOMIC DNA]</scope>
    <source>
        <strain evidence="10 11">GY-19</strain>
    </source>
</reference>
<evidence type="ECO:0000313" key="11">
    <source>
        <dbReference type="Proteomes" id="UP001069090"/>
    </source>
</evidence>
<dbReference type="Gene3D" id="2.40.110.10">
    <property type="entry name" value="Butyryl-CoA Dehydrogenase, subunit A, domain 2"/>
    <property type="match status" value="1"/>
</dbReference>
<feature type="domain" description="Acyl-CoA dehydrogenase/oxidase C-terminal" evidence="7">
    <location>
        <begin position="409"/>
        <end position="557"/>
    </location>
</feature>
<dbReference type="Pfam" id="PF02770">
    <property type="entry name" value="Acyl-CoA_dh_M"/>
    <property type="match status" value="1"/>
</dbReference>
<dbReference type="PANTHER" id="PTHR43884:SF25">
    <property type="entry name" value="ACYL-COA DEHYDROGENASE YDBM-RELATED"/>
    <property type="match status" value="1"/>
</dbReference>
<name>A0A9J6RN50_9GAMM</name>
<evidence type="ECO:0000256" key="2">
    <source>
        <dbReference type="ARBA" id="ARBA00009347"/>
    </source>
</evidence>
<comment type="cofactor">
    <cofactor evidence="1 6">
        <name>FAD</name>
        <dbReference type="ChEBI" id="CHEBI:57692"/>
    </cofactor>
</comment>
<dbReference type="InterPro" id="IPR009075">
    <property type="entry name" value="AcylCo_DH/oxidase_C"/>
</dbReference>
<comment type="caution">
    <text evidence="10">The sequence shown here is derived from an EMBL/GenBank/DDBJ whole genome shotgun (WGS) entry which is preliminary data.</text>
</comment>
<dbReference type="Proteomes" id="UP001069090">
    <property type="component" value="Unassembled WGS sequence"/>
</dbReference>
<protein>
    <submittedName>
        <fullName evidence="10">Acyl-CoA/acyl-ACP dehydrogenase</fullName>
    </submittedName>
</protein>
<dbReference type="PROSITE" id="PS00073">
    <property type="entry name" value="ACYL_COA_DH_2"/>
    <property type="match status" value="1"/>
</dbReference>
<accession>A0A9J6RN50</accession>
<dbReference type="Pfam" id="PF00441">
    <property type="entry name" value="Acyl-CoA_dh_1"/>
    <property type="match status" value="1"/>
</dbReference>
<evidence type="ECO:0000256" key="4">
    <source>
        <dbReference type="ARBA" id="ARBA00022827"/>
    </source>
</evidence>
<evidence type="ECO:0000259" key="8">
    <source>
        <dbReference type="Pfam" id="PF02770"/>
    </source>
</evidence>
<evidence type="ECO:0000256" key="5">
    <source>
        <dbReference type="ARBA" id="ARBA00023002"/>
    </source>
</evidence>
<keyword evidence="4 6" id="KW-0274">FAD</keyword>
<comment type="similarity">
    <text evidence="2 6">Belongs to the acyl-CoA dehydrogenase family.</text>
</comment>
<dbReference type="InterPro" id="IPR006091">
    <property type="entry name" value="Acyl-CoA_Oxase/DH_mid-dom"/>
</dbReference>
<dbReference type="SUPFAM" id="SSF56645">
    <property type="entry name" value="Acyl-CoA dehydrogenase NM domain-like"/>
    <property type="match status" value="1"/>
</dbReference>
<keyword evidence="5 6" id="KW-0560">Oxidoreductase</keyword>
<evidence type="ECO:0000259" key="7">
    <source>
        <dbReference type="Pfam" id="PF00441"/>
    </source>
</evidence>
<evidence type="ECO:0000259" key="9">
    <source>
        <dbReference type="Pfam" id="PF02771"/>
    </source>
</evidence>
<dbReference type="Gene3D" id="1.10.540.10">
    <property type="entry name" value="Acyl-CoA dehydrogenase/oxidase, N-terminal domain"/>
    <property type="match status" value="1"/>
</dbReference>
<dbReference type="Pfam" id="PF02771">
    <property type="entry name" value="Acyl-CoA_dh_N"/>
    <property type="match status" value="1"/>
</dbReference>
<keyword evidence="3 6" id="KW-0285">Flavoprotein</keyword>
<dbReference type="GO" id="GO:0003995">
    <property type="term" value="F:acyl-CoA dehydrogenase activity"/>
    <property type="evidence" value="ECO:0007669"/>
    <property type="project" value="InterPro"/>
</dbReference>
<dbReference type="InterPro" id="IPR037069">
    <property type="entry name" value="AcylCoA_DH/ox_N_sf"/>
</dbReference>
<dbReference type="InterPro" id="IPR046373">
    <property type="entry name" value="Acyl-CoA_Oxase/DH_mid-dom_sf"/>
</dbReference>
<dbReference type="Gene3D" id="1.20.140.10">
    <property type="entry name" value="Butyryl-CoA Dehydrogenase, subunit A, domain 3"/>
    <property type="match status" value="1"/>
</dbReference>
<sequence>MSDNSAVSFLYAKEILSKGQQCLSKAYAYIKSQCMDGEGKLSSELLDNYQYSAYELAYCSAEFSAASFLIDYAEKLHKQKSGGQDIIYEQRIAMMFCAEVVQNARSKLSLRLLDYGISAALYEQTLNHPELNLFCQEQLQTCHYVALGEQLIQQEGYIADPQLGEDINIMREAFQKFSTDVVMPLAEHIHREDLLVPNEILQPLVDMGCFGLSIPEQYGGLQADGEEDTMGMIVVTEELSRGSLAAAGSLITRPEILSRALLAGGTEAQKHYWLPKLASADPFCAVAITEPDYGSDVASMKLKAERVAGGWLLNGAKTWCTFAGKAGVLLTLARTDADSSLGHRGLSMFLVEKPASDGHEFRYQQPSGGVLSGKAIATIGYRGMHSFDVFYDQVFVPDDHLLGGDAGLGKGFYYTMAGFSGGRIQTAARANGLMQAAFEQGMNYAKERKVFGHAIADYQLTQVKLARMAILLTASKQFTYAVARLMDAGKGQVEASLVKLFACKTSEWLCREAMQIHGGMGYAEESAVSRYWIDSRVLSIFEGAEETLALKVIARSMIEAADVE</sequence>
<dbReference type="CDD" id="cd00567">
    <property type="entry name" value="ACAD"/>
    <property type="match status" value="1"/>
</dbReference>
<gene>
    <name evidence="10" type="ORF">O0V09_12145</name>
</gene>
<evidence type="ECO:0000256" key="1">
    <source>
        <dbReference type="ARBA" id="ARBA00001974"/>
    </source>
</evidence>
<dbReference type="InterPro" id="IPR006089">
    <property type="entry name" value="Acyl-CoA_DH_CS"/>
</dbReference>
<dbReference type="InterPro" id="IPR036250">
    <property type="entry name" value="AcylCo_DH-like_C"/>
</dbReference>
<proteinExistence type="inferred from homology"/>
<organism evidence="10 11">
    <name type="scientific">Dasania phycosphaerae</name>
    <dbReference type="NCBI Taxonomy" id="2950436"/>
    <lineage>
        <taxon>Bacteria</taxon>
        <taxon>Pseudomonadati</taxon>
        <taxon>Pseudomonadota</taxon>
        <taxon>Gammaproteobacteria</taxon>
        <taxon>Cellvibrionales</taxon>
        <taxon>Spongiibacteraceae</taxon>
        <taxon>Dasania</taxon>
    </lineage>
</organism>
<keyword evidence="11" id="KW-1185">Reference proteome</keyword>
<evidence type="ECO:0000256" key="6">
    <source>
        <dbReference type="RuleBase" id="RU362125"/>
    </source>
</evidence>
<dbReference type="InterPro" id="IPR009100">
    <property type="entry name" value="AcylCoA_DH/oxidase_NM_dom_sf"/>
</dbReference>
<dbReference type="SUPFAM" id="SSF47203">
    <property type="entry name" value="Acyl-CoA dehydrogenase C-terminal domain-like"/>
    <property type="match status" value="1"/>
</dbReference>